<sequence length="132" mass="14686">MNTILAIFAGIIGLFVTGAAVFTAWVYVQRRKEGGTQPKLPDLTKWSVFDAALLILFALGFVFLLTDVVAVIRDQASYPMYHYGYLLCGFIFTCMGMLFMVVRLAMLLSFMRADRVPAPNEHSHPSQADSAE</sequence>
<dbReference type="AlphaFoldDB" id="A0A4V2J3K7"/>
<name>A0A4V2J3K7_9BACL</name>
<protein>
    <submittedName>
        <fullName evidence="2">Uncharacterized protein</fullName>
    </submittedName>
</protein>
<proteinExistence type="predicted"/>
<organism evidence="2 3">
    <name type="scientific">Paenibacillus thalictri</name>
    <dbReference type="NCBI Taxonomy" id="2527873"/>
    <lineage>
        <taxon>Bacteria</taxon>
        <taxon>Bacillati</taxon>
        <taxon>Bacillota</taxon>
        <taxon>Bacilli</taxon>
        <taxon>Bacillales</taxon>
        <taxon>Paenibacillaceae</taxon>
        <taxon>Paenibacillus</taxon>
    </lineage>
</organism>
<reference evidence="2 3" key="1">
    <citation type="submission" date="2019-02" db="EMBL/GenBank/DDBJ databases">
        <title>Paenibacillus sp. nov., isolated from surface-sterilized tissue of Thalictrum simplex L.</title>
        <authorList>
            <person name="Tuo L."/>
        </authorList>
    </citation>
    <scope>NUCLEOTIDE SEQUENCE [LARGE SCALE GENOMIC DNA]</scope>
    <source>
        <strain evidence="2 3">N2SHLJ1</strain>
    </source>
</reference>
<dbReference type="Proteomes" id="UP000293142">
    <property type="component" value="Unassembled WGS sequence"/>
</dbReference>
<feature type="transmembrane region" description="Helical" evidence="1">
    <location>
        <begin position="48"/>
        <end position="72"/>
    </location>
</feature>
<comment type="caution">
    <text evidence="2">The sequence shown here is derived from an EMBL/GenBank/DDBJ whole genome shotgun (WGS) entry which is preliminary data.</text>
</comment>
<evidence type="ECO:0000256" key="1">
    <source>
        <dbReference type="SAM" id="Phobius"/>
    </source>
</evidence>
<evidence type="ECO:0000313" key="2">
    <source>
        <dbReference type="EMBL" id="TBL73217.1"/>
    </source>
</evidence>
<accession>A0A4V2J3K7</accession>
<gene>
    <name evidence="2" type="ORF">EYB31_26395</name>
</gene>
<dbReference type="EMBL" id="SIRE01000021">
    <property type="protein sequence ID" value="TBL73217.1"/>
    <property type="molecule type" value="Genomic_DNA"/>
</dbReference>
<dbReference type="OrthoDB" id="2616762at2"/>
<keyword evidence="1" id="KW-0472">Membrane</keyword>
<evidence type="ECO:0000313" key="3">
    <source>
        <dbReference type="Proteomes" id="UP000293142"/>
    </source>
</evidence>
<keyword evidence="1" id="KW-0812">Transmembrane</keyword>
<feature type="transmembrane region" description="Helical" evidence="1">
    <location>
        <begin position="84"/>
        <end position="105"/>
    </location>
</feature>
<feature type="transmembrane region" description="Helical" evidence="1">
    <location>
        <begin position="6"/>
        <end position="28"/>
    </location>
</feature>
<keyword evidence="1" id="KW-1133">Transmembrane helix</keyword>
<keyword evidence="3" id="KW-1185">Reference proteome</keyword>
<dbReference type="RefSeq" id="WP_131016450.1">
    <property type="nucleotide sequence ID" value="NZ_SIRE01000021.1"/>
</dbReference>